<dbReference type="InterPro" id="IPR004328">
    <property type="entry name" value="BRO1_dom"/>
</dbReference>
<dbReference type="SUPFAM" id="SSF54060">
    <property type="entry name" value="His-Me finger endonucleases"/>
    <property type="match status" value="1"/>
</dbReference>
<dbReference type="InterPro" id="IPR038499">
    <property type="entry name" value="BRO1_sf"/>
</dbReference>
<dbReference type="PROSITE" id="PS51180">
    <property type="entry name" value="BRO1"/>
    <property type="match status" value="1"/>
</dbReference>
<dbReference type="InterPro" id="IPR037505">
    <property type="entry name" value="pH-resp_palC"/>
</dbReference>
<dbReference type="GO" id="GO:0005886">
    <property type="term" value="C:plasma membrane"/>
    <property type="evidence" value="ECO:0007669"/>
    <property type="project" value="TreeGrafter"/>
</dbReference>
<feature type="domain" description="BRO1" evidence="10">
    <location>
        <begin position="392"/>
        <end position="839"/>
    </location>
</feature>
<dbReference type="InterPro" id="IPR001604">
    <property type="entry name" value="Endo_G_ENPP1-like_dom"/>
</dbReference>
<evidence type="ECO:0000256" key="6">
    <source>
        <dbReference type="ARBA" id="ARBA00022723"/>
    </source>
</evidence>
<evidence type="ECO:0000313" key="11">
    <source>
        <dbReference type="EMBL" id="RSH77909.1"/>
    </source>
</evidence>
<evidence type="ECO:0000259" key="10">
    <source>
        <dbReference type="PROSITE" id="PS51180"/>
    </source>
</evidence>
<dbReference type="Proteomes" id="UP000279236">
    <property type="component" value="Unassembled WGS sequence"/>
</dbReference>
<dbReference type="GO" id="GO:0003676">
    <property type="term" value="F:nucleic acid binding"/>
    <property type="evidence" value="ECO:0007669"/>
    <property type="project" value="InterPro"/>
</dbReference>
<keyword evidence="5" id="KW-0540">Nuclease</keyword>
<accession>A0A427XG82</accession>
<dbReference type="STRING" id="105984.A0A427XG82"/>
<dbReference type="SMART" id="SM01041">
    <property type="entry name" value="BRO1"/>
    <property type="match status" value="1"/>
</dbReference>
<dbReference type="CDD" id="cd00091">
    <property type="entry name" value="NUC"/>
    <property type="match status" value="1"/>
</dbReference>
<dbReference type="InterPro" id="IPR044925">
    <property type="entry name" value="His-Me_finger_sf"/>
</dbReference>
<dbReference type="PANTHER" id="PTHR40463:SF1">
    <property type="entry name" value="PH-RESPONSE REGULATOR PROTEIN PALC"/>
    <property type="match status" value="1"/>
</dbReference>
<dbReference type="PROSITE" id="PS01070">
    <property type="entry name" value="NUCLEASE_NON_SPEC"/>
    <property type="match status" value="1"/>
</dbReference>
<dbReference type="SMART" id="SM00477">
    <property type="entry name" value="NUC"/>
    <property type="match status" value="1"/>
</dbReference>
<evidence type="ECO:0000256" key="5">
    <source>
        <dbReference type="ARBA" id="ARBA00022722"/>
    </source>
</evidence>
<gene>
    <name evidence="11" type="ORF">EHS24_002981</name>
</gene>
<dbReference type="RefSeq" id="XP_028473056.1">
    <property type="nucleotide sequence ID" value="XM_028618689.1"/>
</dbReference>
<feature type="region of interest" description="Disordered" evidence="9">
    <location>
        <begin position="828"/>
        <end position="875"/>
    </location>
</feature>
<dbReference type="GO" id="GO:0046872">
    <property type="term" value="F:metal ion binding"/>
    <property type="evidence" value="ECO:0007669"/>
    <property type="project" value="UniProtKB-KW"/>
</dbReference>
<evidence type="ECO:0000256" key="9">
    <source>
        <dbReference type="SAM" id="MobiDB-lite"/>
    </source>
</evidence>
<dbReference type="Gene3D" id="3.40.570.10">
    <property type="entry name" value="Extracellular Endonuclease, subunit A"/>
    <property type="match status" value="1"/>
</dbReference>
<dbReference type="EMBL" id="RSCE01000014">
    <property type="protein sequence ID" value="RSH77909.1"/>
    <property type="molecule type" value="Genomic_DNA"/>
</dbReference>
<evidence type="ECO:0000256" key="8">
    <source>
        <dbReference type="ARBA" id="ARBA00022842"/>
    </source>
</evidence>
<dbReference type="SMART" id="SM00892">
    <property type="entry name" value="Endonuclease_NS"/>
    <property type="match status" value="1"/>
</dbReference>
<keyword evidence="7" id="KW-0255">Endonuclease</keyword>
<dbReference type="OrthoDB" id="5418055at2759"/>
<dbReference type="Pfam" id="PF01223">
    <property type="entry name" value="Endonuclease_NS"/>
    <property type="match status" value="1"/>
</dbReference>
<comment type="similarity">
    <text evidence="3">Belongs to the palC family.</text>
</comment>
<evidence type="ECO:0000313" key="12">
    <source>
        <dbReference type="Proteomes" id="UP000279236"/>
    </source>
</evidence>
<dbReference type="GO" id="GO:0016787">
    <property type="term" value="F:hydrolase activity"/>
    <property type="evidence" value="ECO:0007669"/>
    <property type="project" value="InterPro"/>
</dbReference>
<keyword evidence="12" id="KW-1185">Reference proteome</keyword>
<dbReference type="GeneID" id="39587524"/>
<proteinExistence type="inferred from homology"/>
<evidence type="ECO:0000256" key="1">
    <source>
        <dbReference type="ARBA" id="ARBA00001946"/>
    </source>
</evidence>
<evidence type="ECO:0000256" key="3">
    <source>
        <dbReference type="ARBA" id="ARBA00010997"/>
    </source>
</evidence>
<dbReference type="InterPro" id="IPR044929">
    <property type="entry name" value="DNA/RNA_non-sp_Endonuclease_sf"/>
</dbReference>
<dbReference type="FunFam" id="3.40.570.10:FF:000008">
    <property type="entry name" value="Probable NUC1-dna/rna non-specific nuclease, mitochondrial"/>
    <property type="match status" value="1"/>
</dbReference>
<protein>
    <recommendedName>
        <fullName evidence="4">pH-response regulator protein palC</fullName>
    </recommendedName>
</protein>
<name>A0A427XG82_9TREE</name>
<organism evidence="11 12">
    <name type="scientific">Apiotrichum porosum</name>
    <dbReference type="NCBI Taxonomy" id="105984"/>
    <lineage>
        <taxon>Eukaryota</taxon>
        <taxon>Fungi</taxon>
        <taxon>Dikarya</taxon>
        <taxon>Basidiomycota</taxon>
        <taxon>Agaricomycotina</taxon>
        <taxon>Tremellomycetes</taxon>
        <taxon>Trichosporonales</taxon>
        <taxon>Trichosporonaceae</taxon>
        <taxon>Apiotrichum</taxon>
    </lineage>
</organism>
<keyword evidence="8" id="KW-0460">Magnesium</keyword>
<comment type="caution">
    <text evidence="11">The sequence shown here is derived from an EMBL/GenBank/DDBJ whole genome shotgun (WGS) entry which is preliminary data.</text>
</comment>
<evidence type="ECO:0000256" key="4">
    <source>
        <dbReference type="ARBA" id="ARBA00022193"/>
    </source>
</evidence>
<dbReference type="PANTHER" id="PTHR40463">
    <property type="entry name" value="PH-RESPONSE REGULATOR PROTEIN PALC"/>
    <property type="match status" value="1"/>
</dbReference>
<dbReference type="GO" id="GO:0071467">
    <property type="term" value="P:cellular response to pH"/>
    <property type="evidence" value="ECO:0007669"/>
    <property type="project" value="InterPro"/>
</dbReference>
<dbReference type="InterPro" id="IPR018524">
    <property type="entry name" value="DNA/RNA_endonuclease_AS"/>
</dbReference>
<evidence type="ECO:0000256" key="2">
    <source>
        <dbReference type="ARBA" id="ARBA00010052"/>
    </source>
</evidence>
<dbReference type="AlphaFoldDB" id="A0A427XG82"/>
<reference evidence="11 12" key="1">
    <citation type="submission" date="2018-11" db="EMBL/GenBank/DDBJ databases">
        <title>Genome sequence of Apiotrichum porosum DSM 27194.</title>
        <authorList>
            <person name="Aliyu H."/>
            <person name="Gorte O."/>
            <person name="Ochsenreither K."/>
        </authorList>
    </citation>
    <scope>NUCLEOTIDE SEQUENCE [LARGE SCALE GENOMIC DNA]</scope>
    <source>
        <strain evidence="11 12">DSM 27194</strain>
    </source>
</reference>
<feature type="region of interest" description="Disordered" evidence="9">
    <location>
        <begin position="662"/>
        <end position="693"/>
    </location>
</feature>
<keyword evidence="7" id="KW-0378">Hydrolase</keyword>
<dbReference type="Gene3D" id="1.25.40.280">
    <property type="entry name" value="alix/aip1 like domains"/>
    <property type="match status" value="1"/>
</dbReference>
<dbReference type="InterPro" id="IPR020821">
    <property type="entry name" value="ENPP1-3/EXOG-like_nuc-like"/>
</dbReference>
<comment type="similarity">
    <text evidence="2">Belongs to the DNA/RNA non-specific endonuclease family.</text>
</comment>
<evidence type="ECO:0000256" key="7">
    <source>
        <dbReference type="ARBA" id="ARBA00022759"/>
    </source>
</evidence>
<dbReference type="GO" id="GO:0004519">
    <property type="term" value="F:endonuclease activity"/>
    <property type="evidence" value="ECO:0007669"/>
    <property type="project" value="UniProtKB-KW"/>
</dbReference>
<keyword evidence="6" id="KW-0479">Metal-binding</keyword>
<sequence>MPTLGPSLLFAVGLTVGVAGGFWIPRKEATPVKVPANVPFVVSPDHAGEAEKRVALPTPMGSVVLAGGFPGPTFDIIRRQAYTAAYDRRMKHPAWTAEHLTAQSLSRTPPPSAPGAHPVPLETARAADAPQTKVDRSKSTFQEDTTVPEIFRAKLSDYFRSGYDRGHMVPAADAKISQQAMDETFYLSNIAPQVGDGFNHWAYVEDFCRRLTSNFEDVYVFTIPLYMPTQQPDGKWRVTYEVIGNPPNVSVPTHFAKVILASRPDFAYPQKPNPSDKTVTSSQTMKEIAMGAFILPNKEIPDGADLRSFIAPVETVERLAGVVLFNEDLKTKSRQLCAVTQCSVLVRRFDDAQKNFKKGKHQPAGLRRGVAPAASSWGGVQTTRKPMLVDPPPLWVPGANRTQSHSAGAYTTELADATVARTRLQVALKAAAGGEPGGSALAVLEVYYPFLRSIITCIDTDDLLFKGDPVFPWRPSLTHYAVSAPLLPMPSIHAEHYFVLLTYTFALSNYAHSILAGLPTFETNGGSGVPNITAEDEKKTSAGLARAVDLLSQAAGVAEWASVNATPQLEAPRTAAGGRVGRAKWPVETGSEAFRALSMLLLADAHVTAIRRLLLPVLGHALFAPPGPPLPSNHPSAALLAKLYLHVASLYTAASALLRVHDPASGGNTASGSKKLFGRKEKTSSGAPDTDAVDSDVVPELRRYLRKESLLASALGYKWLGIDAGENTKGDGKVGEALAWVKEASARLSELEDGKVADKMKGLAIGRNVERRKEARRARQGRIEREVNDTAAWVQSYTKLNDTVAFQPVPAAGTLTLPPGRPIFAAKAFSPPEPKFAPMRRDDDLGGGPGFDDERAEDSAPPVEQATYAGKGSYY</sequence>
<comment type="cofactor">
    <cofactor evidence="1">
        <name>Mg(2+)</name>
        <dbReference type="ChEBI" id="CHEBI:18420"/>
    </cofactor>
</comment>